<dbReference type="Pfam" id="PF14539">
    <property type="entry name" value="DUF4442"/>
    <property type="match status" value="1"/>
</dbReference>
<gene>
    <name evidence="1" type="ORF">SAMN04489752_2301</name>
</gene>
<organism evidence="1 2">
    <name type="scientific">Brevibacterium siliguriense</name>
    <dbReference type="NCBI Taxonomy" id="1136497"/>
    <lineage>
        <taxon>Bacteria</taxon>
        <taxon>Bacillati</taxon>
        <taxon>Actinomycetota</taxon>
        <taxon>Actinomycetes</taxon>
        <taxon>Micrococcales</taxon>
        <taxon>Brevibacteriaceae</taxon>
        <taxon>Brevibacterium</taxon>
    </lineage>
</organism>
<dbReference type="STRING" id="1136497.SAMN04489752_2301"/>
<accession>A0A1H1UE52</accession>
<proteinExistence type="predicted"/>
<evidence type="ECO:0000313" key="1">
    <source>
        <dbReference type="EMBL" id="SDS70189.1"/>
    </source>
</evidence>
<keyword evidence="2" id="KW-1185">Reference proteome</keyword>
<dbReference type="Gene3D" id="3.10.129.10">
    <property type="entry name" value="Hotdog Thioesterase"/>
    <property type="match status" value="1"/>
</dbReference>
<dbReference type="RefSeq" id="WP_092013869.1">
    <property type="nucleotide sequence ID" value="NZ_LT629766.1"/>
</dbReference>
<dbReference type="SUPFAM" id="SSF54637">
    <property type="entry name" value="Thioesterase/thiol ester dehydrase-isomerase"/>
    <property type="match status" value="1"/>
</dbReference>
<dbReference type="OrthoDB" id="793353at2"/>
<reference evidence="2" key="1">
    <citation type="submission" date="2016-10" db="EMBL/GenBank/DDBJ databases">
        <authorList>
            <person name="Varghese N."/>
            <person name="Submissions S."/>
        </authorList>
    </citation>
    <scope>NUCLEOTIDE SEQUENCE [LARGE SCALE GENOMIC DNA]</scope>
    <source>
        <strain evidence="2">DSM 23676</strain>
    </source>
</reference>
<protein>
    <submittedName>
        <fullName evidence="1">Acyl-coenzyme A thioesterase PaaI, contains HGG motif</fullName>
    </submittedName>
</protein>
<evidence type="ECO:0000313" key="2">
    <source>
        <dbReference type="Proteomes" id="UP000199597"/>
    </source>
</evidence>
<dbReference type="InterPro" id="IPR029069">
    <property type="entry name" value="HotDog_dom_sf"/>
</dbReference>
<name>A0A1H1UE52_9MICO</name>
<dbReference type="AlphaFoldDB" id="A0A1H1UE52"/>
<sequence length="172" mass="18814">MTADTTAVQTAESAPIFKLWKKMQEMPLGGLVGSWLFSQGICIKAPYFRTVRPQIKELRPGLCRVTAPNRRGMHNHIGTYHAIASCNMAEVAAGVMTEATVPPTHRWIPAGMTVEYNAKASKGPVTAVARLEEIPEFGEEKFDLVVPVDVLDANGIAFVAARINMYISPKKC</sequence>
<dbReference type="Proteomes" id="UP000199597">
    <property type="component" value="Chromosome I"/>
</dbReference>
<dbReference type="EMBL" id="LT629766">
    <property type="protein sequence ID" value="SDS70189.1"/>
    <property type="molecule type" value="Genomic_DNA"/>
</dbReference>
<dbReference type="InterPro" id="IPR027961">
    <property type="entry name" value="DUF4442"/>
</dbReference>
<dbReference type="CDD" id="cd03443">
    <property type="entry name" value="PaaI_thioesterase"/>
    <property type="match status" value="1"/>
</dbReference>